<dbReference type="PROSITE" id="PS51742">
    <property type="entry name" value="PPC"/>
    <property type="match status" value="1"/>
</dbReference>
<dbReference type="Gene3D" id="3.30.1330.80">
    <property type="entry name" value="Hypothetical protein, similar to alpha- acetolactate decarboxylase, domain 2"/>
    <property type="match status" value="1"/>
</dbReference>
<protein>
    <recommendedName>
        <fullName evidence="1">PPC domain-containing protein</fullName>
    </recommendedName>
</protein>
<evidence type="ECO:0000259" key="1">
    <source>
        <dbReference type="PROSITE" id="PS51742"/>
    </source>
</evidence>
<dbReference type="EMBL" id="MHOK01000023">
    <property type="protein sequence ID" value="OGZ61419.1"/>
    <property type="molecule type" value="Genomic_DNA"/>
</dbReference>
<reference evidence="2 3" key="1">
    <citation type="journal article" date="2016" name="Nat. Commun.">
        <title>Thousands of microbial genomes shed light on interconnected biogeochemical processes in an aquifer system.</title>
        <authorList>
            <person name="Anantharaman K."/>
            <person name="Brown C.T."/>
            <person name="Hug L.A."/>
            <person name="Sharon I."/>
            <person name="Castelle C.J."/>
            <person name="Probst A.J."/>
            <person name="Thomas B.C."/>
            <person name="Singh A."/>
            <person name="Wilkins M.J."/>
            <person name="Karaoz U."/>
            <person name="Brodie E.L."/>
            <person name="Williams K.H."/>
            <person name="Hubbard S.S."/>
            <person name="Banfield J.F."/>
        </authorList>
    </citation>
    <scope>NUCLEOTIDE SEQUENCE [LARGE SCALE GENOMIC DNA]</scope>
</reference>
<accession>A0A1G2HGC1</accession>
<dbReference type="CDD" id="cd11378">
    <property type="entry name" value="DUF296"/>
    <property type="match status" value="1"/>
</dbReference>
<evidence type="ECO:0000313" key="2">
    <source>
        <dbReference type="EMBL" id="OGZ61419.1"/>
    </source>
</evidence>
<proteinExistence type="predicted"/>
<sequence>MKQITERLKDGQDLKKEIIKIMTEDSIKAGVVVSLVGGLTKAVLRVPVLGDKDKAVKIYEKSFEIVSVTGTLGSNDMHVHISISDVEGNVFGGHLKDGCIVRGTMEVVILVFDDVEYKRVFDEETGYDELSVE</sequence>
<evidence type="ECO:0000313" key="3">
    <source>
        <dbReference type="Proteomes" id="UP000176770"/>
    </source>
</evidence>
<dbReference type="SUPFAM" id="SSF117856">
    <property type="entry name" value="AF0104/ALDC/Ptd012-like"/>
    <property type="match status" value="1"/>
</dbReference>
<feature type="domain" description="PPC" evidence="1">
    <location>
        <begin position="1"/>
        <end position="133"/>
    </location>
</feature>
<dbReference type="InterPro" id="IPR005175">
    <property type="entry name" value="PPC_dom"/>
</dbReference>
<dbReference type="STRING" id="1802165.A3F94_00495"/>
<comment type="caution">
    <text evidence="2">The sequence shown here is derived from an EMBL/GenBank/DDBJ whole genome shotgun (WGS) entry which is preliminary data.</text>
</comment>
<dbReference type="AlphaFoldDB" id="A0A1G2HGC1"/>
<gene>
    <name evidence="2" type="ORF">A3F94_00495</name>
</gene>
<name>A0A1G2HGC1_9BACT</name>
<dbReference type="PANTHER" id="PTHR34988">
    <property type="entry name" value="PROTEIN, PUTATIVE-RELATED"/>
    <property type="match status" value="1"/>
</dbReference>
<dbReference type="Pfam" id="PF03479">
    <property type="entry name" value="PCC"/>
    <property type="match status" value="1"/>
</dbReference>
<dbReference type="Proteomes" id="UP000176770">
    <property type="component" value="Unassembled WGS sequence"/>
</dbReference>
<dbReference type="PANTHER" id="PTHR34988:SF1">
    <property type="entry name" value="DNA-BINDING PROTEIN"/>
    <property type="match status" value="1"/>
</dbReference>
<organism evidence="2 3">
    <name type="scientific">Candidatus Spechtbacteria bacterium RIFCSPLOWO2_12_FULL_38_22</name>
    <dbReference type="NCBI Taxonomy" id="1802165"/>
    <lineage>
        <taxon>Bacteria</taxon>
        <taxon>Candidatus Spechtiibacteriota</taxon>
    </lineage>
</organism>